<dbReference type="GO" id="GO:0006508">
    <property type="term" value="P:proteolysis"/>
    <property type="evidence" value="ECO:0007669"/>
    <property type="project" value="InterPro"/>
</dbReference>
<keyword evidence="4" id="KW-1185">Reference proteome</keyword>
<dbReference type="InterPro" id="IPR001375">
    <property type="entry name" value="Peptidase_S9_cat"/>
</dbReference>
<keyword evidence="1" id="KW-1133">Transmembrane helix</keyword>
<comment type="caution">
    <text evidence="3">The sequence shown here is derived from an EMBL/GenBank/DDBJ whole genome shotgun (WGS) entry which is preliminary data.</text>
</comment>
<accession>A0A8J3FYA9</accession>
<dbReference type="Proteomes" id="UP000637578">
    <property type="component" value="Unassembled WGS sequence"/>
</dbReference>
<gene>
    <name evidence="3" type="ORF">GCM10012275_51560</name>
</gene>
<dbReference type="InterPro" id="IPR029058">
    <property type="entry name" value="AB_hydrolase_fold"/>
</dbReference>
<keyword evidence="1" id="KW-0472">Membrane</keyword>
<evidence type="ECO:0000259" key="2">
    <source>
        <dbReference type="Pfam" id="PF00326"/>
    </source>
</evidence>
<dbReference type="EMBL" id="BMMK01000032">
    <property type="protein sequence ID" value="GGM74545.1"/>
    <property type="molecule type" value="Genomic_DNA"/>
</dbReference>
<name>A0A8J3FYA9_9PSEU</name>
<dbReference type="Pfam" id="PF00326">
    <property type="entry name" value="Peptidase_S9"/>
    <property type="match status" value="1"/>
</dbReference>
<evidence type="ECO:0000313" key="3">
    <source>
        <dbReference type="EMBL" id="GGM74545.1"/>
    </source>
</evidence>
<feature type="domain" description="Peptidase S9 prolyl oligopeptidase catalytic" evidence="2">
    <location>
        <begin position="218"/>
        <end position="388"/>
    </location>
</feature>
<keyword evidence="1" id="KW-0812">Transmembrane</keyword>
<dbReference type="GO" id="GO:0008236">
    <property type="term" value="F:serine-type peptidase activity"/>
    <property type="evidence" value="ECO:0007669"/>
    <property type="project" value="InterPro"/>
</dbReference>
<dbReference type="SUPFAM" id="SSF53474">
    <property type="entry name" value="alpha/beta-Hydrolases"/>
    <property type="match status" value="1"/>
</dbReference>
<feature type="transmembrane region" description="Helical" evidence="1">
    <location>
        <begin position="23"/>
        <end position="47"/>
    </location>
</feature>
<protein>
    <submittedName>
        <fullName evidence="3">Alpha/beta hydrolase</fullName>
    </submittedName>
</protein>
<keyword evidence="3" id="KW-0378">Hydrolase</keyword>
<proteinExistence type="predicted"/>
<reference evidence="3" key="2">
    <citation type="submission" date="2020-09" db="EMBL/GenBank/DDBJ databases">
        <authorList>
            <person name="Sun Q."/>
            <person name="Zhou Y."/>
        </authorList>
    </citation>
    <scope>NUCLEOTIDE SEQUENCE</scope>
    <source>
        <strain evidence="3">CGMCC 4.5737</strain>
    </source>
</reference>
<evidence type="ECO:0000313" key="4">
    <source>
        <dbReference type="Proteomes" id="UP000637578"/>
    </source>
</evidence>
<sequence>MQRVLGEAHDATVGVVWGGRRRVALVSALLAVPLLLTGGTLGGGWYYSTELLQPAQARVETFPDTVTEVRRGAEDVVVLSESPETRRKGTWGLRWEGGSARVGDIVRQGDGRVERKLLGGDPPRGERVRLDPDVWPGDPRSALGLDFQEVQVRTELGDMPAWLVPGQGDTWAITVHGRAGTRREALRIMPALHRLGLPVLAITYRNDRNAPPSPDGLYHLGAAEWRDLEAAVRTAQERGARHVVLVGWSMGGAIVGQFLGHSELAGLVDRVVLDAPVVSWRDTLDLQAGNRGLPSAFTPVAELVSGWRAGLDFDRFELAGHPPAHRPPMLLVHGSADSMVPVSSSRAFAEAAKRMGWPVRFVEFPDAEHTAEWNTDPQRYEEAVTAFLRG</sequence>
<reference evidence="3" key="1">
    <citation type="journal article" date="2014" name="Int. J. Syst. Evol. Microbiol.">
        <title>Complete genome sequence of Corynebacterium casei LMG S-19264T (=DSM 44701T), isolated from a smear-ripened cheese.</title>
        <authorList>
            <consortium name="US DOE Joint Genome Institute (JGI-PGF)"/>
            <person name="Walter F."/>
            <person name="Albersmeier A."/>
            <person name="Kalinowski J."/>
            <person name="Ruckert C."/>
        </authorList>
    </citation>
    <scope>NUCLEOTIDE SEQUENCE</scope>
    <source>
        <strain evidence="3">CGMCC 4.5737</strain>
    </source>
</reference>
<organism evidence="3 4">
    <name type="scientific">Longimycelium tulufanense</name>
    <dbReference type="NCBI Taxonomy" id="907463"/>
    <lineage>
        <taxon>Bacteria</taxon>
        <taxon>Bacillati</taxon>
        <taxon>Actinomycetota</taxon>
        <taxon>Actinomycetes</taxon>
        <taxon>Pseudonocardiales</taxon>
        <taxon>Pseudonocardiaceae</taxon>
        <taxon>Longimycelium</taxon>
    </lineage>
</organism>
<dbReference type="AlphaFoldDB" id="A0A8J3FYA9"/>
<dbReference type="PANTHER" id="PTHR12277:SF79">
    <property type="entry name" value="XAA-PRO DIPEPTIDYL-PEPTIDASE-RELATED"/>
    <property type="match status" value="1"/>
</dbReference>
<evidence type="ECO:0000256" key="1">
    <source>
        <dbReference type="SAM" id="Phobius"/>
    </source>
</evidence>
<dbReference type="PANTHER" id="PTHR12277">
    <property type="entry name" value="ALPHA/BETA HYDROLASE DOMAIN-CONTAINING PROTEIN"/>
    <property type="match status" value="1"/>
</dbReference>
<dbReference type="Gene3D" id="3.40.50.1820">
    <property type="entry name" value="alpha/beta hydrolase"/>
    <property type="match status" value="1"/>
</dbReference>